<dbReference type="PRINTS" id="PR00081">
    <property type="entry name" value="GDHRDH"/>
</dbReference>
<dbReference type="EMBL" id="CADCTW010000053">
    <property type="protein sequence ID" value="CAA9307283.1"/>
    <property type="molecule type" value="Genomic_DNA"/>
</dbReference>
<feature type="domain" description="Ketoreductase" evidence="3">
    <location>
        <begin position="22"/>
        <end position="201"/>
    </location>
</feature>
<reference evidence="4" key="1">
    <citation type="submission" date="2020-02" db="EMBL/GenBank/DDBJ databases">
        <authorList>
            <person name="Meier V. D."/>
        </authorList>
    </citation>
    <scope>NUCLEOTIDE SEQUENCE</scope>
    <source>
        <strain evidence="4">AVDCRST_MAG68</strain>
    </source>
</reference>
<proteinExistence type="inferred from homology"/>
<evidence type="ECO:0000256" key="2">
    <source>
        <dbReference type="ARBA" id="ARBA00023002"/>
    </source>
</evidence>
<name>A0A6J4KIQ4_9BACT</name>
<evidence type="ECO:0000256" key="1">
    <source>
        <dbReference type="ARBA" id="ARBA00006484"/>
    </source>
</evidence>
<gene>
    <name evidence="4" type="ORF">AVDCRST_MAG68-959</name>
</gene>
<dbReference type="Gene3D" id="3.40.50.720">
    <property type="entry name" value="NAD(P)-binding Rossmann-like Domain"/>
    <property type="match status" value="1"/>
</dbReference>
<dbReference type="CDD" id="cd05233">
    <property type="entry name" value="SDR_c"/>
    <property type="match status" value="1"/>
</dbReference>
<organism evidence="4">
    <name type="scientific">uncultured Gemmatimonadota bacterium</name>
    <dbReference type="NCBI Taxonomy" id="203437"/>
    <lineage>
        <taxon>Bacteria</taxon>
        <taxon>Pseudomonadati</taxon>
        <taxon>Gemmatimonadota</taxon>
        <taxon>environmental samples</taxon>
    </lineage>
</organism>
<dbReference type="PRINTS" id="PR00080">
    <property type="entry name" value="SDRFAMILY"/>
</dbReference>
<comment type="similarity">
    <text evidence="1">Belongs to the short-chain dehydrogenases/reductases (SDR) family.</text>
</comment>
<dbReference type="InterPro" id="IPR002347">
    <property type="entry name" value="SDR_fam"/>
</dbReference>
<protein>
    <submittedName>
        <fullName evidence="4">3-oxoacyl-[acyl-carrier protein] reductase</fullName>
        <ecNumber evidence="4">1.1.1.100</ecNumber>
    </submittedName>
</protein>
<dbReference type="PANTHER" id="PTHR43477:SF1">
    <property type="entry name" value="DIHYDROANTICAPSIN 7-DEHYDROGENASE"/>
    <property type="match status" value="1"/>
</dbReference>
<keyword evidence="2 4" id="KW-0560">Oxidoreductase</keyword>
<dbReference type="SMART" id="SM00822">
    <property type="entry name" value="PKS_KR"/>
    <property type="match status" value="1"/>
</dbReference>
<dbReference type="FunFam" id="3.40.50.720:FF:000084">
    <property type="entry name" value="Short-chain dehydrogenase reductase"/>
    <property type="match status" value="1"/>
</dbReference>
<accession>A0A6J4KIQ4</accession>
<dbReference type="PANTHER" id="PTHR43477">
    <property type="entry name" value="DIHYDROANTICAPSIN 7-DEHYDROGENASE"/>
    <property type="match status" value="1"/>
</dbReference>
<dbReference type="InterPro" id="IPR051122">
    <property type="entry name" value="SDR_DHRS6-like"/>
</dbReference>
<dbReference type="GO" id="GO:0004316">
    <property type="term" value="F:3-oxoacyl-[acyl-carrier-protein] reductase (NADPH) activity"/>
    <property type="evidence" value="ECO:0007669"/>
    <property type="project" value="UniProtKB-EC"/>
</dbReference>
<sequence>MSHIAAFDPSTPTPGAGRFAGKNAVVTGGTTGLGFAAAQRLLAEGARVLITGRNAARVEAAGASLGAGASAARADVCDLADLDALAERARSEFGAPPAGGIDVVFANAGVGTFAPLSQASAEHFDELFATNVRGVYFTVQRLLPLLRPGASIILNASAVNAKGMAGGSVYFATKSAVRSLARTLAAELAPQGIRVNAVSPGLVPTPFVGKMGLPQEALDAFAGQVMSTAPLGRVGTPEEIAAAVVFLAGDESRYITAHDLLVDGGWASI</sequence>
<evidence type="ECO:0000259" key="3">
    <source>
        <dbReference type="SMART" id="SM00822"/>
    </source>
</evidence>
<dbReference type="EC" id="1.1.1.100" evidence="4"/>
<dbReference type="InterPro" id="IPR036291">
    <property type="entry name" value="NAD(P)-bd_dom_sf"/>
</dbReference>
<dbReference type="AlphaFoldDB" id="A0A6J4KIQ4"/>
<dbReference type="Pfam" id="PF13561">
    <property type="entry name" value="adh_short_C2"/>
    <property type="match status" value="1"/>
</dbReference>
<evidence type="ECO:0000313" key="4">
    <source>
        <dbReference type="EMBL" id="CAA9307283.1"/>
    </source>
</evidence>
<dbReference type="InterPro" id="IPR057326">
    <property type="entry name" value="KR_dom"/>
</dbReference>
<dbReference type="SUPFAM" id="SSF51735">
    <property type="entry name" value="NAD(P)-binding Rossmann-fold domains"/>
    <property type="match status" value="1"/>
</dbReference>